<evidence type="ECO:0000256" key="1">
    <source>
        <dbReference type="SAM" id="SignalP"/>
    </source>
</evidence>
<dbReference type="AlphaFoldDB" id="A0A840D2R7"/>
<dbReference type="EMBL" id="JACIER010000014">
    <property type="protein sequence ID" value="MBB4045321.1"/>
    <property type="molecule type" value="Genomic_DNA"/>
</dbReference>
<gene>
    <name evidence="2" type="ORF">GGR06_003133</name>
</gene>
<proteinExistence type="predicted"/>
<comment type="caution">
    <text evidence="2">The sequence shown here is derived from an EMBL/GenBank/DDBJ whole genome shotgun (WGS) entry which is preliminary data.</text>
</comment>
<organism evidence="2 3">
    <name type="scientific">Bacteroides reticulotermitis</name>
    <dbReference type="NCBI Taxonomy" id="1133319"/>
    <lineage>
        <taxon>Bacteria</taxon>
        <taxon>Pseudomonadati</taxon>
        <taxon>Bacteroidota</taxon>
        <taxon>Bacteroidia</taxon>
        <taxon>Bacteroidales</taxon>
        <taxon>Bacteroidaceae</taxon>
        <taxon>Bacteroides</taxon>
    </lineage>
</organism>
<dbReference type="RefSeq" id="WP_044162652.1">
    <property type="nucleotide sequence ID" value="NZ_JACIER010000014.1"/>
</dbReference>
<dbReference type="Proteomes" id="UP000560658">
    <property type="component" value="Unassembled WGS sequence"/>
</dbReference>
<keyword evidence="3" id="KW-1185">Reference proteome</keyword>
<feature type="chain" id="PRO_5032509987" evidence="1">
    <location>
        <begin position="20"/>
        <end position="174"/>
    </location>
</feature>
<feature type="signal peptide" evidence="1">
    <location>
        <begin position="1"/>
        <end position="19"/>
    </location>
</feature>
<sequence>MKKTLLLLFAVLLAQSIYSQEGISYQKGKYNEYLVKTTGDTFLVYNIANPYAKVVNRYNPDPDVNSPAIYISDRDSVQAFARKKVYSYFGLSDETKSADKVALIGIGSDFTGKIVEVYFAYSVVKEPIPIPVLEEIETYIKQTCTVIFPREHPFFIGASYVTCSVDIYPIPFAR</sequence>
<accession>A0A840D2R7</accession>
<evidence type="ECO:0000313" key="2">
    <source>
        <dbReference type="EMBL" id="MBB4045321.1"/>
    </source>
</evidence>
<evidence type="ECO:0000313" key="3">
    <source>
        <dbReference type="Proteomes" id="UP000560658"/>
    </source>
</evidence>
<keyword evidence="1" id="KW-0732">Signal</keyword>
<protein>
    <submittedName>
        <fullName evidence="2">Uncharacterized protein</fullName>
    </submittedName>
</protein>
<name>A0A840D2R7_9BACE</name>
<reference evidence="2" key="1">
    <citation type="submission" date="2020-08" db="EMBL/GenBank/DDBJ databases">
        <title>Genomic Encyclopedia of Type Strains, Phase IV (KMG-IV): sequencing the most valuable type-strain genomes for metagenomic binning, comparative biology and taxonomic classification.</title>
        <authorList>
            <person name="Goeker M."/>
        </authorList>
    </citation>
    <scope>NUCLEOTIDE SEQUENCE [LARGE SCALE GENOMIC DNA]</scope>
    <source>
        <strain evidence="2">DSM 105720</strain>
    </source>
</reference>